<feature type="domain" description="OmpA-like" evidence="5">
    <location>
        <begin position="515"/>
        <end position="637"/>
    </location>
</feature>
<keyword evidence="7" id="KW-1185">Reference proteome</keyword>
<dbReference type="AlphaFoldDB" id="A0A3S8R2R5"/>
<dbReference type="Gene3D" id="3.30.1330.60">
    <property type="entry name" value="OmpA-like domain"/>
    <property type="match status" value="1"/>
</dbReference>
<comment type="subcellular location">
    <subcellularLocation>
        <location evidence="1">Cell outer membrane</location>
    </subcellularLocation>
</comment>
<evidence type="ECO:0000256" key="4">
    <source>
        <dbReference type="PROSITE-ProRule" id="PRU00473"/>
    </source>
</evidence>
<dbReference type="SUPFAM" id="SSF82171">
    <property type="entry name" value="DPP6 N-terminal domain-like"/>
    <property type="match status" value="1"/>
</dbReference>
<evidence type="ECO:0000256" key="1">
    <source>
        <dbReference type="ARBA" id="ARBA00004442"/>
    </source>
</evidence>
<dbReference type="KEGG" id="tsig:D6T69_00860"/>
<dbReference type="InterPro" id="IPR006664">
    <property type="entry name" value="OMP_bac"/>
</dbReference>
<accession>A0A3S8R2R5</accession>
<dbReference type="Gene3D" id="2.60.40.1120">
    <property type="entry name" value="Carboxypeptidase-like, regulatory domain"/>
    <property type="match status" value="1"/>
</dbReference>
<reference evidence="6 7" key="1">
    <citation type="submission" date="2018-09" db="EMBL/GenBank/DDBJ databases">
        <title>Insights into the microbiota of Asian seabass (Lates calcarifer) with tenacibaculosis symptoms and description of sp. nov. Tenacibaculum singaporense.</title>
        <authorList>
            <person name="Miyake S."/>
            <person name="Soh M."/>
            <person name="Azman M.N."/>
            <person name="Ngoh S.Y."/>
            <person name="Orban L."/>
        </authorList>
    </citation>
    <scope>NUCLEOTIDE SEQUENCE [LARGE SCALE GENOMIC DNA]</scope>
    <source>
        <strain evidence="6 7">DSM 106434</strain>
    </source>
</reference>
<dbReference type="PANTHER" id="PTHR30329:SF21">
    <property type="entry name" value="LIPOPROTEIN YIAD-RELATED"/>
    <property type="match status" value="1"/>
</dbReference>
<dbReference type="PRINTS" id="PR01021">
    <property type="entry name" value="OMPADOMAIN"/>
</dbReference>
<dbReference type="GO" id="GO:0009279">
    <property type="term" value="C:cell outer membrane"/>
    <property type="evidence" value="ECO:0007669"/>
    <property type="project" value="UniProtKB-SubCell"/>
</dbReference>
<dbReference type="InterPro" id="IPR006665">
    <property type="entry name" value="OmpA-like"/>
</dbReference>
<dbReference type="SUPFAM" id="SSF49464">
    <property type="entry name" value="Carboxypeptidase regulatory domain-like"/>
    <property type="match status" value="1"/>
</dbReference>
<dbReference type="Pfam" id="PF00691">
    <property type="entry name" value="OmpA"/>
    <property type="match status" value="1"/>
</dbReference>
<sequence>MGKQLVVIFIFLSGICLGQRKYTADKYFEVFAYKKAAELYEKIYDKGNESYEIVSRLGDSHYYNSEFLEAEKWYKILMDNYESITASEYFFRYAQSLKSNGKIKESDKWLLKFSKIKENDSRGQALEENEDYFNKYSNEKKKIFVNITNLSVNTQYSDFGGFIYDNKLYFASTKPIGENDKLYKWNNQPHLNIYKANEVYDEEKQIIDLEEEKIISSLSSQYHESNAVITSDGKTMYFTRTNFNGKKLEGGDNQIAYLKIYKAELINGEWGNIKELPFNNDNYSAGHPTLSPDEKTLYFISDMPNGFGETDIYKVALLEDNTYGEPVNLGKEINTEGREMFPFIAKNNTLYFASDGHLGLGALDIFESKNNSDTYQKPNNLGAPINGSYDDFAFVIDDERNKGFFSSNRKGGKGDDDIYSFILYNCKEDITGIVSEEKSNKPILGATVKLIDSNGKVQAQQVTGKNGDYRFVEVDCEKKFVIIAEKEDYKADTKQLQTLNVNKELVTTNLSLKPLIIENQIVINSIYFDFDEYTIRKDAEYELEHIVSVMKNHPEMIIRIESHTDSRGSKEYNKKLSDKRAKSTKAYIVSRGISPERIEKTLGYGEEKLLNNCDDTTSCSTKEHQKNRRSYFYIVKK</sequence>
<protein>
    <submittedName>
        <fullName evidence="6">DUF1416 domain-containing protein</fullName>
    </submittedName>
</protein>
<dbReference type="InterPro" id="IPR036737">
    <property type="entry name" value="OmpA-like_sf"/>
</dbReference>
<keyword evidence="2 4" id="KW-0472">Membrane</keyword>
<proteinExistence type="predicted"/>
<organism evidence="6 7">
    <name type="scientific">Tenacibaculum singaporense</name>
    <dbReference type="NCBI Taxonomy" id="2358479"/>
    <lineage>
        <taxon>Bacteria</taxon>
        <taxon>Pseudomonadati</taxon>
        <taxon>Bacteroidota</taxon>
        <taxon>Flavobacteriia</taxon>
        <taxon>Flavobacteriales</taxon>
        <taxon>Flavobacteriaceae</taxon>
        <taxon>Tenacibaculum</taxon>
    </lineage>
</organism>
<dbReference type="EMBL" id="CP032548">
    <property type="protein sequence ID" value="AZJ34154.1"/>
    <property type="molecule type" value="Genomic_DNA"/>
</dbReference>
<dbReference type="Gene3D" id="1.25.40.10">
    <property type="entry name" value="Tetratricopeptide repeat domain"/>
    <property type="match status" value="1"/>
</dbReference>
<dbReference type="Pfam" id="PF13620">
    <property type="entry name" value="CarboxypepD_reg"/>
    <property type="match status" value="1"/>
</dbReference>
<dbReference type="SUPFAM" id="SSF48452">
    <property type="entry name" value="TPR-like"/>
    <property type="match status" value="1"/>
</dbReference>
<evidence type="ECO:0000313" key="7">
    <source>
        <dbReference type="Proteomes" id="UP000274593"/>
    </source>
</evidence>
<name>A0A3S8R2R5_9FLAO</name>
<dbReference type="SUPFAM" id="SSF103088">
    <property type="entry name" value="OmpA-like"/>
    <property type="match status" value="1"/>
</dbReference>
<dbReference type="CDD" id="cd07185">
    <property type="entry name" value="OmpA_C-like"/>
    <property type="match status" value="1"/>
</dbReference>
<dbReference type="InterPro" id="IPR011659">
    <property type="entry name" value="WD40"/>
</dbReference>
<dbReference type="RefSeq" id="WP_125066007.1">
    <property type="nucleotide sequence ID" value="NZ_CP032548.1"/>
</dbReference>
<gene>
    <name evidence="6" type="ORF">D6T69_00860</name>
</gene>
<evidence type="ECO:0000256" key="2">
    <source>
        <dbReference type="ARBA" id="ARBA00023136"/>
    </source>
</evidence>
<dbReference type="Proteomes" id="UP000274593">
    <property type="component" value="Chromosome"/>
</dbReference>
<dbReference type="Pfam" id="PF07676">
    <property type="entry name" value="PD40"/>
    <property type="match status" value="3"/>
</dbReference>
<dbReference type="Gene3D" id="2.120.10.30">
    <property type="entry name" value="TolB, C-terminal domain"/>
    <property type="match status" value="1"/>
</dbReference>
<keyword evidence="3" id="KW-0998">Cell outer membrane</keyword>
<dbReference type="PANTHER" id="PTHR30329">
    <property type="entry name" value="STATOR ELEMENT OF FLAGELLAR MOTOR COMPLEX"/>
    <property type="match status" value="1"/>
</dbReference>
<evidence type="ECO:0000256" key="3">
    <source>
        <dbReference type="ARBA" id="ARBA00023237"/>
    </source>
</evidence>
<dbReference type="PROSITE" id="PS51123">
    <property type="entry name" value="OMPA_2"/>
    <property type="match status" value="1"/>
</dbReference>
<evidence type="ECO:0000259" key="5">
    <source>
        <dbReference type="PROSITE" id="PS51123"/>
    </source>
</evidence>
<dbReference type="InterPro" id="IPR050330">
    <property type="entry name" value="Bact_OuterMem_StrucFunc"/>
</dbReference>
<dbReference type="InterPro" id="IPR011042">
    <property type="entry name" value="6-blade_b-propeller_TolB-like"/>
</dbReference>
<dbReference type="InterPro" id="IPR011990">
    <property type="entry name" value="TPR-like_helical_dom_sf"/>
</dbReference>
<dbReference type="InterPro" id="IPR008969">
    <property type="entry name" value="CarboxyPept-like_regulatory"/>
</dbReference>
<evidence type="ECO:0000313" key="6">
    <source>
        <dbReference type="EMBL" id="AZJ34154.1"/>
    </source>
</evidence>